<feature type="domain" description="Argininosuccinate lyase C-terminal" evidence="2">
    <location>
        <begin position="363"/>
        <end position="430"/>
    </location>
</feature>
<dbReference type="InterPro" id="IPR022761">
    <property type="entry name" value="Fumarate_lyase_N"/>
</dbReference>
<dbReference type="EMBL" id="CAEZSM010000112">
    <property type="protein sequence ID" value="CAB4547189.1"/>
    <property type="molecule type" value="Genomic_DNA"/>
</dbReference>
<dbReference type="GO" id="GO:0042450">
    <property type="term" value="P:L-arginine biosynthetic process via ornithine"/>
    <property type="evidence" value="ECO:0007669"/>
    <property type="project" value="InterPro"/>
</dbReference>
<dbReference type="Pfam" id="PF00206">
    <property type="entry name" value="Lyase_1"/>
    <property type="match status" value="1"/>
</dbReference>
<evidence type="ECO:0000313" key="3">
    <source>
        <dbReference type="EMBL" id="CAB4547189.1"/>
    </source>
</evidence>
<sequence>MALWGGRFSSSPADSVFALSRSIHFDWRLAPYDLRSSLAHLSVLRSSSLISRDDAKSIEGALKELISEVASGAFAPIASDEDVHSALERGLTEKLGATGGVLRAGRSRNDQVTTDLRLFTIDHMLEIAQLLTQLQDAILNKANEYVDAPAPGFTHIQHAQPISFGHELAKHAQAFARDLDRIHDWLSRTSVSSLGAGALAGSSLPLDPQSTAKDLGFAQTFANSIDAVSDRDYVAEALFIFSMVGVHLSRIGEEWTFWASTEFSWAKVADQYSTGSSIMPQKKNPDMAELARGKSGRLIGNLVSVLTMLKGLPFAYNRDLQEDKEPLFDSIDTLLLVLPAITGMVATTDFDRQKMLDATPLGYSLATEIADYLVLKKIPFAQAHEAAGKCVALCESTNRQLHELTDSEYMSIHASLDGGVRAVLTVKGALEARVTHGGTAPSQVSAQIKKARSENLATQKSIADAQKAFTGMMSV</sequence>
<dbReference type="InterPro" id="IPR029419">
    <property type="entry name" value="Arg_succ_lyase_C"/>
</dbReference>
<gene>
    <name evidence="3" type="ORF">UFOPK1438_00830</name>
</gene>
<dbReference type="InterPro" id="IPR020557">
    <property type="entry name" value="Fumarate_lyase_CS"/>
</dbReference>
<evidence type="ECO:0000259" key="1">
    <source>
        <dbReference type="Pfam" id="PF00206"/>
    </source>
</evidence>
<dbReference type="InterPro" id="IPR009049">
    <property type="entry name" value="Argininosuccinate_lyase"/>
</dbReference>
<dbReference type="GO" id="GO:0004056">
    <property type="term" value="F:argininosuccinate lyase activity"/>
    <property type="evidence" value="ECO:0007669"/>
    <property type="project" value="InterPro"/>
</dbReference>
<dbReference type="Gene3D" id="1.10.40.30">
    <property type="entry name" value="Fumarase/aspartase (C-terminal domain)"/>
    <property type="match status" value="1"/>
</dbReference>
<dbReference type="InterPro" id="IPR000362">
    <property type="entry name" value="Fumarate_lyase_fam"/>
</dbReference>
<dbReference type="GO" id="GO:0005829">
    <property type="term" value="C:cytosol"/>
    <property type="evidence" value="ECO:0007669"/>
    <property type="project" value="TreeGrafter"/>
</dbReference>
<dbReference type="FunFam" id="1.10.40.30:FF:000001">
    <property type="entry name" value="Argininosuccinate lyase"/>
    <property type="match status" value="1"/>
</dbReference>
<dbReference type="AlphaFoldDB" id="A0A6J6C9G8"/>
<dbReference type="HAMAP" id="MF_00006">
    <property type="entry name" value="Arg_succ_lyase"/>
    <property type="match status" value="1"/>
</dbReference>
<organism evidence="3">
    <name type="scientific">freshwater metagenome</name>
    <dbReference type="NCBI Taxonomy" id="449393"/>
    <lineage>
        <taxon>unclassified sequences</taxon>
        <taxon>metagenomes</taxon>
        <taxon>ecological metagenomes</taxon>
    </lineage>
</organism>
<dbReference type="InterPro" id="IPR024083">
    <property type="entry name" value="Fumarase/histidase_N"/>
</dbReference>
<dbReference type="SUPFAM" id="SSF48557">
    <property type="entry name" value="L-aspartase-like"/>
    <property type="match status" value="1"/>
</dbReference>
<dbReference type="Pfam" id="PF14698">
    <property type="entry name" value="ASL_C2"/>
    <property type="match status" value="1"/>
</dbReference>
<protein>
    <submittedName>
        <fullName evidence="3">Unannotated protein</fullName>
    </submittedName>
</protein>
<dbReference type="PANTHER" id="PTHR43814:SF1">
    <property type="entry name" value="ARGININOSUCCINATE LYASE"/>
    <property type="match status" value="1"/>
</dbReference>
<dbReference type="PRINTS" id="PR00149">
    <property type="entry name" value="FUMRATELYASE"/>
</dbReference>
<evidence type="ECO:0000259" key="2">
    <source>
        <dbReference type="Pfam" id="PF14698"/>
    </source>
</evidence>
<dbReference type="InterPro" id="IPR008948">
    <property type="entry name" value="L-Aspartase-like"/>
</dbReference>
<accession>A0A6J6C9G8</accession>
<feature type="domain" description="Fumarate lyase N-terminal" evidence="1">
    <location>
        <begin position="20"/>
        <end position="300"/>
    </location>
</feature>
<proteinExistence type="inferred from homology"/>
<name>A0A6J6C9G8_9ZZZZ</name>
<dbReference type="PANTHER" id="PTHR43814">
    <property type="entry name" value="ARGININOSUCCINATE LYASE"/>
    <property type="match status" value="1"/>
</dbReference>
<dbReference type="Gene3D" id="1.10.275.10">
    <property type="entry name" value="Fumarase/aspartase (N-terminal domain)"/>
    <property type="match status" value="1"/>
</dbReference>
<dbReference type="PROSITE" id="PS00163">
    <property type="entry name" value="FUMARATE_LYASES"/>
    <property type="match status" value="1"/>
</dbReference>
<dbReference type="CDD" id="cd01359">
    <property type="entry name" value="Argininosuccinate_lyase"/>
    <property type="match status" value="1"/>
</dbReference>
<dbReference type="PRINTS" id="PR00145">
    <property type="entry name" value="ARGSUCLYASE"/>
</dbReference>
<reference evidence="3" key="1">
    <citation type="submission" date="2020-05" db="EMBL/GenBank/DDBJ databases">
        <authorList>
            <person name="Chiriac C."/>
            <person name="Salcher M."/>
            <person name="Ghai R."/>
            <person name="Kavagutti S V."/>
        </authorList>
    </citation>
    <scope>NUCLEOTIDE SEQUENCE</scope>
</reference>
<dbReference type="NCBIfam" id="TIGR00838">
    <property type="entry name" value="argH"/>
    <property type="match status" value="1"/>
</dbReference>
<dbReference type="FunFam" id="1.20.200.10:FF:000015">
    <property type="entry name" value="argininosuccinate lyase isoform X2"/>
    <property type="match status" value="1"/>
</dbReference>
<dbReference type="Gene3D" id="1.20.200.10">
    <property type="entry name" value="Fumarase/aspartase (Central domain)"/>
    <property type="match status" value="1"/>
</dbReference>